<dbReference type="Proteomes" id="UP001519332">
    <property type="component" value="Unassembled WGS sequence"/>
</dbReference>
<organism evidence="1 2">
    <name type="scientific">Kibdelosporangium banguiense</name>
    <dbReference type="NCBI Taxonomy" id="1365924"/>
    <lineage>
        <taxon>Bacteria</taxon>
        <taxon>Bacillati</taxon>
        <taxon>Actinomycetota</taxon>
        <taxon>Actinomycetes</taxon>
        <taxon>Pseudonocardiales</taxon>
        <taxon>Pseudonocardiaceae</taxon>
        <taxon>Kibdelosporangium</taxon>
    </lineage>
</organism>
<accession>A0ABS4TUQ9</accession>
<protein>
    <recommendedName>
        <fullName evidence="3">HEAT repeat domain-containing protein</fullName>
    </recommendedName>
</protein>
<dbReference type="Gene3D" id="1.25.10.10">
    <property type="entry name" value="Leucine-rich Repeat Variant"/>
    <property type="match status" value="2"/>
</dbReference>
<evidence type="ECO:0008006" key="3">
    <source>
        <dbReference type="Google" id="ProtNLM"/>
    </source>
</evidence>
<sequence>MLGALDSVPWAELEVAGVSDEPIPDLLRTIAAGGEQAAIDAFNDLQWEILHQGTVYSATAPVVPFLAELLTSVGDTLRASIIYLLGDLAHAYEIDPEEPERAEVRAAVTAEVDRLLPLLAHEDPWTRYVAAYALSGCPDRVADIQEGLRQRWATEPDPRVRAGLVMASADLDRRTTLIKDGLAARQAPVVRAAAVLAAVRTGRRWPGAKAVAAVRDAWRDGDPFAGDDGGRWGPPDWYPEAMQDLLDNLEPTDQAPILTALLNSADPDVRMRAAIHAGTAIGLRRSLREPLTTILVPSLSDPDPRVRLAATDAVRRAGPAAAHLADALEAAAGRDDEASGQAVAALAELGDPRASKQLPAHIRAGAGADDLGIALAAMGAPATPELLDAVRDRLAALAGNAPDQRDIAAIRDIRGQGRHTDPECLGLLRLVQAWGPSAATVVPELVSLLQSGRAGTEAANALATIGPAAAHALPQLPSRAESFGDSAVANETLVTLARARWLLTGDPQPAIEEAWRHITHNGADIPAIALLIEIGEPARGLLPRMRQARADWLTEIPEWYQSERVAVARLIWEWTGDTGEALPIARQFLDNLDTDLIGYGEVEAAILAVDLGQTDAVPTLTGMLSTDSRPFTQRLRAYRALWRLTSDPDLVLPALTRVVTAENPPGADPWTDLLGLLTELGPAAAPILPALREIADRDKHVVTFWPGQTPGIIDEQVRTAIRDTTTTISALAQ</sequence>
<evidence type="ECO:0000313" key="1">
    <source>
        <dbReference type="EMBL" id="MBP2328156.1"/>
    </source>
</evidence>
<gene>
    <name evidence="1" type="ORF">JOF56_008541</name>
</gene>
<reference evidence="1 2" key="1">
    <citation type="submission" date="2021-03" db="EMBL/GenBank/DDBJ databases">
        <title>Sequencing the genomes of 1000 actinobacteria strains.</title>
        <authorList>
            <person name="Klenk H.-P."/>
        </authorList>
    </citation>
    <scope>NUCLEOTIDE SEQUENCE [LARGE SCALE GENOMIC DNA]</scope>
    <source>
        <strain evidence="1 2">DSM 46670</strain>
    </source>
</reference>
<name>A0ABS4TUQ9_9PSEU</name>
<dbReference type="RefSeq" id="WP_209645207.1">
    <property type="nucleotide sequence ID" value="NZ_JAGINW010000001.1"/>
</dbReference>
<keyword evidence="2" id="KW-1185">Reference proteome</keyword>
<dbReference type="EMBL" id="JAGINW010000001">
    <property type="protein sequence ID" value="MBP2328156.1"/>
    <property type="molecule type" value="Genomic_DNA"/>
</dbReference>
<dbReference type="SUPFAM" id="SSF48371">
    <property type="entry name" value="ARM repeat"/>
    <property type="match status" value="1"/>
</dbReference>
<comment type="caution">
    <text evidence="1">The sequence shown here is derived from an EMBL/GenBank/DDBJ whole genome shotgun (WGS) entry which is preliminary data.</text>
</comment>
<dbReference type="InterPro" id="IPR016024">
    <property type="entry name" value="ARM-type_fold"/>
</dbReference>
<dbReference type="InterPro" id="IPR011989">
    <property type="entry name" value="ARM-like"/>
</dbReference>
<proteinExistence type="predicted"/>
<evidence type="ECO:0000313" key="2">
    <source>
        <dbReference type="Proteomes" id="UP001519332"/>
    </source>
</evidence>